<comment type="caution">
    <text evidence="2">The sequence shown here is derived from an EMBL/GenBank/DDBJ whole genome shotgun (WGS) entry which is preliminary data.</text>
</comment>
<dbReference type="Proteomes" id="UP000823941">
    <property type="component" value="Chromosome 11"/>
</dbReference>
<accession>A0ABQ7QNZ3</accession>
<evidence type="ECO:0000313" key="2">
    <source>
        <dbReference type="EMBL" id="KAG7306737.1"/>
    </source>
</evidence>
<name>A0ABQ7QNZ3_PLUXY</name>
<dbReference type="InterPro" id="IPR009422">
    <property type="entry name" value="Gemin6"/>
</dbReference>
<dbReference type="EMBL" id="JAHIBW010000011">
    <property type="protein sequence ID" value="KAG7306737.1"/>
    <property type="molecule type" value="Genomic_DNA"/>
</dbReference>
<sequence length="167" mass="18657">MSDLPVAELENIHLKPLEDPIFQLTLIDKYVTLETIKNGTYSGFVHSIDPISKSVILSVPSEDTFKVHLILGHSILNISETTPPNDKRPQKQNTVKLTEEEILARKNQVFSWLKKNLLPVVEKENSIDIGNVSLMPPYGVSDLCTDNAVIAVEIRKILENIPADFVA</sequence>
<dbReference type="PROSITE" id="PS52001">
    <property type="entry name" value="AD"/>
    <property type="match status" value="1"/>
</dbReference>
<dbReference type="PANTHER" id="PTHR14710:SF2">
    <property type="entry name" value="GEM-ASSOCIATED PROTEIN 6"/>
    <property type="match status" value="1"/>
</dbReference>
<dbReference type="InterPro" id="IPR047574">
    <property type="entry name" value="AD"/>
</dbReference>
<dbReference type="Gene3D" id="2.30.30.100">
    <property type="match status" value="1"/>
</dbReference>
<organism evidence="2 3">
    <name type="scientific">Plutella xylostella</name>
    <name type="common">Diamondback moth</name>
    <name type="synonym">Plutella maculipennis</name>
    <dbReference type="NCBI Taxonomy" id="51655"/>
    <lineage>
        <taxon>Eukaryota</taxon>
        <taxon>Metazoa</taxon>
        <taxon>Ecdysozoa</taxon>
        <taxon>Arthropoda</taxon>
        <taxon>Hexapoda</taxon>
        <taxon>Insecta</taxon>
        <taxon>Pterygota</taxon>
        <taxon>Neoptera</taxon>
        <taxon>Endopterygota</taxon>
        <taxon>Lepidoptera</taxon>
        <taxon>Glossata</taxon>
        <taxon>Ditrysia</taxon>
        <taxon>Yponomeutoidea</taxon>
        <taxon>Plutellidae</taxon>
        <taxon>Plutella</taxon>
    </lineage>
</organism>
<dbReference type="PANTHER" id="PTHR14710">
    <property type="entry name" value="GEM-ASSOCIATED PROTEIN 6"/>
    <property type="match status" value="1"/>
</dbReference>
<keyword evidence="3" id="KW-1185">Reference proteome</keyword>
<feature type="domain" description="AD" evidence="1">
    <location>
        <begin position="74"/>
        <end position="166"/>
    </location>
</feature>
<protein>
    <recommendedName>
        <fullName evidence="1">AD domain-containing protein</fullName>
    </recommendedName>
</protein>
<evidence type="ECO:0000313" key="3">
    <source>
        <dbReference type="Proteomes" id="UP000823941"/>
    </source>
</evidence>
<proteinExistence type="predicted"/>
<dbReference type="InterPro" id="IPR046857">
    <property type="entry name" value="Gemin6_Sm-like_dom"/>
</dbReference>
<gene>
    <name evidence="2" type="ORF">JYU34_008165</name>
</gene>
<reference evidence="2 3" key="1">
    <citation type="submission" date="2021-06" db="EMBL/GenBank/DDBJ databases">
        <title>A haploid diamondback moth (Plutella xylostella L.) genome assembly resolves 31 chromosomes and identifies a diamide resistance mutation.</title>
        <authorList>
            <person name="Ward C.M."/>
            <person name="Perry K.D."/>
            <person name="Baker G."/>
            <person name="Powis K."/>
            <person name="Heckel D.G."/>
            <person name="Baxter S.W."/>
        </authorList>
    </citation>
    <scope>NUCLEOTIDE SEQUENCE [LARGE SCALE GENOMIC DNA]</scope>
    <source>
        <strain evidence="2 3">LV</strain>
        <tissue evidence="2">Single pupa</tissue>
    </source>
</reference>
<evidence type="ECO:0000259" key="1">
    <source>
        <dbReference type="PROSITE" id="PS52001"/>
    </source>
</evidence>
<dbReference type="Pfam" id="PF06372">
    <property type="entry name" value="Gemin6"/>
    <property type="match status" value="1"/>
</dbReference>